<evidence type="ECO:0000313" key="1">
    <source>
        <dbReference type="EMBL" id="BBF81664.1"/>
    </source>
</evidence>
<sequence>MLQLNCHVFKSSLTALHLKKRFRGGKQHEGVIAPYAPHSGELPETCIHFFIARQSHDQTGLHHRPMPDSADNYRIISTLRF</sequence>
<organism evidence="1 2">
    <name type="scientific">Asticcacaulis excentricus</name>
    <dbReference type="NCBI Taxonomy" id="78587"/>
    <lineage>
        <taxon>Bacteria</taxon>
        <taxon>Pseudomonadati</taxon>
        <taxon>Pseudomonadota</taxon>
        <taxon>Alphaproteobacteria</taxon>
        <taxon>Caulobacterales</taxon>
        <taxon>Caulobacteraceae</taxon>
        <taxon>Asticcacaulis</taxon>
    </lineage>
</organism>
<proteinExistence type="predicted"/>
<reference evidence="2" key="1">
    <citation type="journal article" date="2017" name="Biotechnol. Biofuels">
        <title>Evaluation of environmental bacterial communities as a factor affecting the growth of duckweed Lemna minor.</title>
        <authorList>
            <person name="Ishizawa H."/>
            <person name="Kuroda M."/>
            <person name="Morikawa M."/>
            <person name="Ike M."/>
        </authorList>
    </citation>
    <scope>NUCLEOTIDE SEQUENCE [LARGE SCALE GENOMIC DNA]</scope>
    <source>
        <strain evidence="2">M6</strain>
    </source>
</reference>
<dbReference type="EMBL" id="AP018828">
    <property type="protein sequence ID" value="BBF81664.1"/>
    <property type="molecule type" value="Genomic_DNA"/>
</dbReference>
<accession>A0A3G9G955</accession>
<protein>
    <submittedName>
        <fullName evidence="1">Uncharacterized protein</fullName>
    </submittedName>
</protein>
<reference evidence="2" key="2">
    <citation type="journal article" date="2017" name="Plant Physiol. Biochem.">
        <title>Differential oxidative and antioxidative response of duckweed Lemna minor toward plant growth promoting/inhibiting bacteria.</title>
        <authorList>
            <person name="Ishizawa H."/>
            <person name="Kuroda M."/>
            <person name="Morikawa M."/>
            <person name="Ike M."/>
        </authorList>
    </citation>
    <scope>NUCLEOTIDE SEQUENCE [LARGE SCALE GENOMIC DNA]</scope>
    <source>
        <strain evidence="2">M6</strain>
    </source>
</reference>
<name>A0A3G9G955_9CAUL</name>
<evidence type="ECO:0000313" key="2">
    <source>
        <dbReference type="Proteomes" id="UP000278756"/>
    </source>
</evidence>
<dbReference type="AlphaFoldDB" id="A0A3G9G955"/>
<dbReference type="Proteomes" id="UP000278756">
    <property type="component" value="Chromosome 2"/>
</dbReference>
<gene>
    <name evidence="1" type="ORF">EM6_2266</name>
</gene>